<evidence type="ECO:0000256" key="6">
    <source>
        <dbReference type="ARBA" id="ARBA00022692"/>
    </source>
</evidence>
<evidence type="ECO:0000256" key="15">
    <source>
        <dbReference type="SAM" id="Phobius"/>
    </source>
</evidence>
<evidence type="ECO:0000256" key="14">
    <source>
        <dbReference type="SAM" id="Coils"/>
    </source>
</evidence>
<organism evidence="19 20">
    <name type="scientific">Psychrosphaera ytuae</name>
    <dbReference type="NCBI Taxonomy" id="2820710"/>
    <lineage>
        <taxon>Bacteria</taxon>
        <taxon>Pseudomonadati</taxon>
        <taxon>Pseudomonadota</taxon>
        <taxon>Gammaproteobacteria</taxon>
        <taxon>Alteromonadales</taxon>
        <taxon>Pseudoalteromonadaceae</taxon>
        <taxon>Psychrosphaera</taxon>
    </lineage>
</organism>
<dbReference type="SMART" id="SM00388">
    <property type="entry name" value="HisKA"/>
    <property type="match status" value="1"/>
</dbReference>
<feature type="transmembrane region" description="Helical" evidence="15">
    <location>
        <begin position="331"/>
        <end position="352"/>
    </location>
</feature>
<feature type="modified residue" description="4-aspartylphosphate" evidence="13">
    <location>
        <position position="707"/>
    </location>
</feature>
<dbReference type="PROSITE" id="PS50109">
    <property type="entry name" value="HIS_KIN"/>
    <property type="match status" value="1"/>
</dbReference>
<dbReference type="FunFam" id="1.10.287.130:FF:000004">
    <property type="entry name" value="Ethylene receptor 1"/>
    <property type="match status" value="1"/>
</dbReference>
<dbReference type="Gene3D" id="3.40.190.10">
    <property type="entry name" value="Periplasmic binding protein-like II"/>
    <property type="match status" value="2"/>
</dbReference>
<dbReference type="InterPro" id="IPR003661">
    <property type="entry name" value="HisK_dim/P_dom"/>
</dbReference>
<keyword evidence="6 15" id="KW-0812">Transmembrane</keyword>
<keyword evidence="7" id="KW-0547">Nucleotide-binding</keyword>
<dbReference type="GO" id="GO:0000155">
    <property type="term" value="F:phosphorelay sensor kinase activity"/>
    <property type="evidence" value="ECO:0007669"/>
    <property type="project" value="InterPro"/>
</dbReference>
<dbReference type="SUPFAM" id="SSF55874">
    <property type="entry name" value="ATPase domain of HSP90 chaperone/DNA topoisomerase II/histidine kinase"/>
    <property type="match status" value="1"/>
</dbReference>
<keyword evidence="5" id="KW-0808">Transferase</keyword>
<dbReference type="SMART" id="SM00448">
    <property type="entry name" value="REC"/>
    <property type="match status" value="1"/>
</dbReference>
<evidence type="ECO:0000256" key="16">
    <source>
        <dbReference type="SAM" id="SignalP"/>
    </source>
</evidence>
<dbReference type="Pfam" id="PF09084">
    <property type="entry name" value="NMT1"/>
    <property type="match status" value="1"/>
</dbReference>
<dbReference type="Gene3D" id="3.40.50.2300">
    <property type="match status" value="1"/>
</dbReference>
<dbReference type="KEGG" id="psym:J1N51_12575"/>
<dbReference type="EC" id="2.7.13.3" evidence="3"/>
<dbReference type="Pfam" id="PF00072">
    <property type="entry name" value="Response_reg"/>
    <property type="match status" value="1"/>
</dbReference>
<dbReference type="Gene3D" id="3.30.565.10">
    <property type="entry name" value="Histidine kinase-like ATPase, C-terminal domain"/>
    <property type="match status" value="1"/>
</dbReference>
<feature type="chain" id="PRO_5036918498" description="histidine kinase" evidence="16">
    <location>
        <begin position="29"/>
        <end position="773"/>
    </location>
</feature>
<dbReference type="SUPFAM" id="SSF53850">
    <property type="entry name" value="Periplasmic binding protein-like II"/>
    <property type="match status" value="1"/>
</dbReference>
<keyword evidence="14" id="KW-0175">Coiled coil</keyword>
<dbReference type="InterPro" id="IPR015168">
    <property type="entry name" value="SsuA/THI5"/>
</dbReference>
<evidence type="ECO:0000256" key="9">
    <source>
        <dbReference type="ARBA" id="ARBA00022840"/>
    </source>
</evidence>
<feature type="domain" description="Response regulatory" evidence="18">
    <location>
        <begin position="658"/>
        <end position="772"/>
    </location>
</feature>
<dbReference type="PROSITE" id="PS50110">
    <property type="entry name" value="RESPONSE_REGULATORY"/>
    <property type="match status" value="1"/>
</dbReference>
<evidence type="ECO:0000259" key="17">
    <source>
        <dbReference type="PROSITE" id="PS50109"/>
    </source>
</evidence>
<dbReference type="SMART" id="SM00387">
    <property type="entry name" value="HATPase_c"/>
    <property type="match status" value="1"/>
</dbReference>
<gene>
    <name evidence="19" type="ORF">J1N51_12575</name>
</gene>
<keyword evidence="4 13" id="KW-0597">Phosphoprotein</keyword>
<dbReference type="GO" id="GO:0016020">
    <property type="term" value="C:membrane"/>
    <property type="evidence" value="ECO:0007669"/>
    <property type="project" value="UniProtKB-SubCell"/>
</dbReference>
<evidence type="ECO:0000256" key="13">
    <source>
        <dbReference type="PROSITE-ProRule" id="PRU00169"/>
    </source>
</evidence>
<keyword evidence="11" id="KW-0902">Two-component regulatory system</keyword>
<dbReference type="FunFam" id="3.30.565.10:FF:000010">
    <property type="entry name" value="Sensor histidine kinase RcsC"/>
    <property type="match status" value="1"/>
</dbReference>
<accession>A0A975DAH6</accession>
<keyword evidence="9" id="KW-0067">ATP-binding</keyword>
<sequence>MLKFFRAKCVFIGCIQILFALVSYSAVANQEVTLQLKWRHQFQFAGYYMAKENGHFERAGFDVTINERNSLTAPVEDVLAGRAEFGVADSSIVLQRLRGKPVVIATTVFQTSPLVLMSLREKGISSPYDLKGQRIMFQRSVDDASILAMLQLFDISPADYSFIKHNFDNWVLTQNEADVMSAYITNQPHAYRDKGYEVNILDPASYGIDFYGDLLFTTEKIARTSPGTVNRFVEAVRAGWRDALNDPDRAIDVILTKYNPTKSRKQLEQEAKSTAQVIKADYVEVGTVLKERFDRIAMTYKDLGMANADSTNDGLLLEDYLVPEYKFSNRLVYFAFAMFLIIVAVLVNQILFNRKLKVLVAKKTEAIKNANDYLMHTVEELEEKNEQLVIAKQEAEVANEAKSTFLANMSHEIRTPMNGIIGTLQLLQLEPLERKSSEFVDQALKSSKNLMTILNDILDFSKIEAGMLSFEEINFSFHELLSSSVQNYQMTAKAKGVDLVVNVDPASHDTWRGDPVRVKQVLENLLSNAFKFTKQGFVEVKVLPSEDKTGQIGMRFSVIDTGIGMSDDAIERLFARFEQADKSTTREFGGTGLGMSITYTLIKLMGGRIDVTSTEGIGTTFSVFIPLEKIEAKELEQTKVISEQAESKFDIPVFDGKYILLAEDNKVNQILVKAILDKTGCFYDVVENGQDAIDMVLKKAPDLVLMDIQMPTLDGVGACREIKAKYPKLPIVALTANVMETEIKKYHEVGFDDHIGKPIDLKKLYEVLIKLLS</sequence>
<dbReference type="InterPro" id="IPR003594">
    <property type="entry name" value="HATPase_dom"/>
</dbReference>
<dbReference type="CDD" id="cd16922">
    <property type="entry name" value="HATPase_EvgS-ArcB-TorS-like"/>
    <property type="match status" value="1"/>
</dbReference>
<evidence type="ECO:0000256" key="11">
    <source>
        <dbReference type="ARBA" id="ARBA00023012"/>
    </source>
</evidence>
<dbReference type="Pfam" id="PF00512">
    <property type="entry name" value="HisKA"/>
    <property type="match status" value="1"/>
</dbReference>
<evidence type="ECO:0000256" key="12">
    <source>
        <dbReference type="ARBA" id="ARBA00023136"/>
    </source>
</evidence>
<evidence type="ECO:0000256" key="3">
    <source>
        <dbReference type="ARBA" id="ARBA00012438"/>
    </source>
</evidence>
<evidence type="ECO:0000256" key="10">
    <source>
        <dbReference type="ARBA" id="ARBA00022989"/>
    </source>
</evidence>
<keyword evidence="12 15" id="KW-0472">Membrane</keyword>
<dbReference type="AlphaFoldDB" id="A0A975DAH6"/>
<dbReference type="PANTHER" id="PTHR45339:SF1">
    <property type="entry name" value="HYBRID SIGNAL TRANSDUCTION HISTIDINE KINASE J"/>
    <property type="match status" value="1"/>
</dbReference>
<dbReference type="GO" id="GO:0005524">
    <property type="term" value="F:ATP binding"/>
    <property type="evidence" value="ECO:0007669"/>
    <property type="project" value="UniProtKB-KW"/>
</dbReference>
<dbReference type="RefSeq" id="WP_208831602.1">
    <property type="nucleotide sequence ID" value="NZ_CP072110.1"/>
</dbReference>
<dbReference type="InterPro" id="IPR005467">
    <property type="entry name" value="His_kinase_dom"/>
</dbReference>
<dbReference type="Pfam" id="PF02518">
    <property type="entry name" value="HATPase_c"/>
    <property type="match status" value="1"/>
</dbReference>
<dbReference type="InterPro" id="IPR036890">
    <property type="entry name" value="HATPase_C_sf"/>
</dbReference>
<protein>
    <recommendedName>
        <fullName evidence="3">histidine kinase</fullName>
        <ecNumber evidence="3">2.7.13.3</ecNumber>
    </recommendedName>
</protein>
<dbReference type="CDD" id="cd17546">
    <property type="entry name" value="REC_hyHK_CKI1_RcsC-like"/>
    <property type="match status" value="1"/>
</dbReference>
<dbReference type="PRINTS" id="PR00344">
    <property type="entry name" value="BCTRLSENSOR"/>
</dbReference>
<dbReference type="PANTHER" id="PTHR45339">
    <property type="entry name" value="HYBRID SIGNAL TRANSDUCTION HISTIDINE KINASE J"/>
    <property type="match status" value="1"/>
</dbReference>
<dbReference type="Gene3D" id="1.10.287.130">
    <property type="match status" value="1"/>
</dbReference>
<evidence type="ECO:0000259" key="18">
    <source>
        <dbReference type="PROSITE" id="PS50110"/>
    </source>
</evidence>
<comment type="catalytic activity">
    <reaction evidence="1">
        <text>ATP + protein L-histidine = ADP + protein N-phospho-L-histidine.</text>
        <dbReference type="EC" id="2.7.13.3"/>
    </reaction>
</comment>
<evidence type="ECO:0000256" key="1">
    <source>
        <dbReference type="ARBA" id="ARBA00000085"/>
    </source>
</evidence>
<feature type="domain" description="Histidine kinase" evidence="17">
    <location>
        <begin position="408"/>
        <end position="629"/>
    </location>
</feature>
<keyword evidence="16" id="KW-0732">Signal</keyword>
<comment type="subcellular location">
    <subcellularLocation>
        <location evidence="2">Membrane</location>
    </subcellularLocation>
</comment>
<dbReference type="InterPro" id="IPR004358">
    <property type="entry name" value="Sig_transdc_His_kin-like_C"/>
</dbReference>
<evidence type="ECO:0000256" key="4">
    <source>
        <dbReference type="ARBA" id="ARBA00022553"/>
    </source>
</evidence>
<name>A0A975DAH6_9GAMM</name>
<evidence type="ECO:0000313" key="19">
    <source>
        <dbReference type="EMBL" id="QTH63546.1"/>
    </source>
</evidence>
<reference evidence="19" key="1">
    <citation type="submission" date="2021-03" db="EMBL/GenBank/DDBJ databases">
        <title>Description of Psychrosphaera ytuae sp. nov. isolated from deep sea sediment of South China Sea.</title>
        <authorList>
            <person name="Zhang J."/>
            <person name="Xu X.-D."/>
        </authorList>
    </citation>
    <scope>NUCLEOTIDE SEQUENCE</scope>
    <source>
        <strain evidence="19">MTZ26</strain>
    </source>
</reference>
<dbReference type="CDD" id="cd00082">
    <property type="entry name" value="HisKA"/>
    <property type="match status" value="1"/>
</dbReference>
<evidence type="ECO:0000256" key="2">
    <source>
        <dbReference type="ARBA" id="ARBA00004370"/>
    </source>
</evidence>
<dbReference type="EMBL" id="CP072110">
    <property type="protein sequence ID" value="QTH63546.1"/>
    <property type="molecule type" value="Genomic_DNA"/>
</dbReference>
<keyword evidence="8" id="KW-0418">Kinase</keyword>
<dbReference type="InterPro" id="IPR001789">
    <property type="entry name" value="Sig_transdc_resp-reg_receiver"/>
</dbReference>
<dbReference type="InterPro" id="IPR036097">
    <property type="entry name" value="HisK_dim/P_sf"/>
</dbReference>
<evidence type="ECO:0000313" key="20">
    <source>
        <dbReference type="Proteomes" id="UP000682739"/>
    </source>
</evidence>
<keyword evidence="20" id="KW-1185">Reference proteome</keyword>
<evidence type="ECO:0000256" key="5">
    <source>
        <dbReference type="ARBA" id="ARBA00022679"/>
    </source>
</evidence>
<keyword evidence="10 15" id="KW-1133">Transmembrane helix</keyword>
<dbReference type="InterPro" id="IPR011006">
    <property type="entry name" value="CheY-like_superfamily"/>
</dbReference>
<proteinExistence type="predicted"/>
<evidence type="ECO:0000256" key="7">
    <source>
        <dbReference type="ARBA" id="ARBA00022741"/>
    </source>
</evidence>
<dbReference type="Proteomes" id="UP000682739">
    <property type="component" value="Chromosome"/>
</dbReference>
<dbReference type="SUPFAM" id="SSF47384">
    <property type="entry name" value="Homodimeric domain of signal transducing histidine kinase"/>
    <property type="match status" value="1"/>
</dbReference>
<evidence type="ECO:0000256" key="8">
    <source>
        <dbReference type="ARBA" id="ARBA00022777"/>
    </source>
</evidence>
<feature type="signal peptide" evidence="16">
    <location>
        <begin position="1"/>
        <end position="28"/>
    </location>
</feature>
<dbReference type="SUPFAM" id="SSF52172">
    <property type="entry name" value="CheY-like"/>
    <property type="match status" value="1"/>
</dbReference>
<feature type="coiled-coil region" evidence="14">
    <location>
        <begin position="367"/>
        <end position="401"/>
    </location>
</feature>